<sequence length="21" mass="2396">ELNDNQLKLVGWTDAELSGRH</sequence>
<name>A0A382UIG1_9ZZZZ</name>
<protein>
    <submittedName>
        <fullName evidence="1">Uncharacterized protein</fullName>
    </submittedName>
</protein>
<organism evidence="1">
    <name type="scientific">marine metagenome</name>
    <dbReference type="NCBI Taxonomy" id="408172"/>
    <lineage>
        <taxon>unclassified sequences</taxon>
        <taxon>metagenomes</taxon>
        <taxon>ecological metagenomes</taxon>
    </lineage>
</organism>
<feature type="non-terminal residue" evidence="1">
    <location>
        <position position="1"/>
    </location>
</feature>
<dbReference type="AlphaFoldDB" id="A0A382UIG1"/>
<gene>
    <name evidence="1" type="ORF">METZ01_LOCUS386928</name>
</gene>
<dbReference type="EMBL" id="UINC01144513">
    <property type="protein sequence ID" value="SVD34074.1"/>
    <property type="molecule type" value="Genomic_DNA"/>
</dbReference>
<evidence type="ECO:0000313" key="1">
    <source>
        <dbReference type="EMBL" id="SVD34074.1"/>
    </source>
</evidence>
<reference evidence="1" key="1">
    <citation type="submission" date="2018-05" db="EMBL/GenBank/DDBJ databases">
        <authorList>
            <person name="Lanie J.A."/>
            <person name="Ng W.-L."/>
            <person name="Kazmierczak K.M."/>
            <person name="Andrzejewski T.M."/>
            <person name="Davidsen T.M."/>
            <person name="Wayne K.J."/>
            <person name="Tettelin H."/>
            <person name="Glass J.I."/>
            <person name="Rusch D."/>
            <person name="Podicherti R."/>
            <person name="Tsui H.-C.T."/>
            <person name="Winkler M.E."/>
        </authorList>
    </citation>
    <scope>NUCLEOTIDE SEQUENCE</scope>
</reference>
<proteinExistence type="predicted"/>
<accession>A0A382UIG1</accession>